<dbReference type="PIRSF" id="PIRSF016897">
    <property type="entry name" value="GlpP"/>
    <property type="match status" value="1"/>
</dbReference>
<dbReference type="AlphaFoldDB" id="A0A2V3W032"/>
<keyword evidence="1" id="KW-0319">Glycerol metabolism</keyword>
<accession>A0A2V3W032</accession>
<dbReference type="RefSeq" id="WP_110396073.1">
    <property type="nucleotide sequence ID" value="NZ_JADIJL010000018.1"/>
</dbReference>
<organism evidence="2 3">
    <name type="scientific">Pseudogracilibacillus auburnensis</name>
    <dbReference type="NCBI Taxonomy" id="1494959"/>
    <lineage>
        <taxon>Bacteria</taxon>
        <taxon>Bacillati</taxon>
        <taxon>Bacillota</taxon>
        <taxon>Bacilli</taxon>
        <taxon>Bacillales</taxon>
        <taxon>Bacillaceae</taxon>
        <taxon>Pseudogracilibacillus</taxon>
    </lineage>
</organism>
<dbReference type="InterPro" id="IPR006699">
    <property type="entry name" value="GlpP"/>
</dbReference>
<keyword evidence="1" id="KW-0694">RNA-binding</keyword>
<dbReference type="PANTHER" id="PTHR35787:SF1">
    <property type="entry name" value="GLYCEROL UPTAKE OPERON ANTITERMINATOR REGULATORY PROTEIN"/>
    <property type="match status" value="1"/>
</dbReference>
<dbReference type="GO" id="GO:0045893">
    <property type="term" value="P:positive regulation of DNA-templated transcription"/>
    <property type="evidence" value="ECO:0007669"/>
    <property type="project" value="TreeGrafter"/>
</dbReference>
<comment type="caution">
    <text evidence="2">The sequence shown here is derived from an EMBL/GenBank/DDBJ whole genome shotgun (WGS) entry which is preliminary data.</text>
</comment>
<dbReference type="InterPro" id="IPR013785">
    <property type="entry name" value="Aldolase_TIM"/>
</dbReference>
<name>A0A2V3W032_9BACI</name>
<keyword evidence="3" id="KW-1185">Reference proteome</keyword>
<dbReference type="GO" id="GO:0001072">
    <property type="term" value="F:transcription antitermination factor activity, RNA binding"/>
    <property type="evidence" value="ECO:0007669"/>
    <property type="project" value="TreeGrafter"/>
</dbReference>
<evidence type="ECO:0000313" key="2">
    <source>
        <dbReference type="EMBL" id="PXW85615.1"/>
    </source>
</evidence>
<reference evidence="2 3" key="1">
    <citation type="submission" date="2018-05" db="EMBL/GenBank/DDBJ databases">
        <title>Genomic Encyclopedia of Type Strains, Phase IV (KMG-IV): sequencing the most valuable type-strain genomes for metagenomic binning, comparative biology and taxonomic classification.</title>
        <authorList>
            <person name="Goeker M."/>
        </authorList>
    </citation>
    <scope>NUCLEOTIDE SEQUENCE [LARGE SCALE GENOMIC DNA]</scope>
    <source>
        <strain evidence="2 3">DSM 28556</strain>
    </source>
</reference>
<evidence type="ECO:0000313" key="3">
    <source>
        <dbReference type="Proteomes" id="UP000247978"/>
    </source>
</evidence>
<evidence type="ECO:0000256" key="1">
    <source>
        <dbReference type="PIRNR" id="PIRNR016897"/>
    </source>
</evidence>
<proteinExistence type="predicted"/>
<protein>
    <recommendedName>
        <fullName evidence="1">Glycerol uptake operon antiterminator regulatory protein</fullName>
    </recommendedName>
</protein>
<dbReference type="Proteomes" id="UP000247978">
    <property type="component" value="Unassembled WGS sequence"/>
</dbReference>
<dbReference type="GO" id="GO:0003723">
    <property type="term" value="F:RNA binding"/>
    <property type="evidence" value="ECO:0007669"/>
    <property type="project" value="UniProtKB-KW"/>
</dbReference>
<dbReference type="GO" id="GO:0006071">
    <property type="term" value="P:glycerol metabolic process"/>
    <property type="evidence" value="ECO:0007669"/>
    <property type="project" value="UniProtKB-UniRule"/>
</dbReference>
<dbReference type="Pfam" id="PF04309">
    <property type="entry name" value="G3P_antiterm"/>
    <property type="match status" value="1"/>
</dbReference>
<comment type="function">
    <text evidence="1">Regulates expression of the glpD operon. In the presence of glycerol 3-phosphate (G3P) causes antitermination of transcription of glpD at the inverted repeat of the leader region to enhance its transcription. Binds and stabilizes glpD leader mRNA.</text>
</comment>
<dbReference type="OrthoDB" id="9799580at2"/>
<dbReference type="Gene3D" id="3.20.20.70">
    <property type="entry name" value="Aldolase class I"/>
    <property type="match status" value="1"/>
</dbReference>
<sequence>MKMPTNIIPAIRQIKDFEKALESSSKWIIFLETRIGQLKSLVQYAKRKNKNVLIHIDLIQGLKADEYGVEYLVREVKPDGILSTRGSVVESVKKHKLIAIQRLFLLDSLSLENNVKISGRYKADYIEVLPGKMPEIIQDIHEKTDIPIIAGGLIKKKSEVHAALNAGAIAISTSCTDLW</sequence>
<dbReference type="EMBL" id="QJJQ01000010">
    <property type="protein sequence ID" value="PXW85615.1"/>
    <property type="molecule type" value="Genomic_DNA"/>
</dbReference>
<dbReference type="SUPFAM" id="SSF110391">
    <property type="entry name" value="GlpP-like"/>
    <property type="match status" value="1"/>
</dbReference>
<dbReference type="PANTHER" id="PTHR35787">
    <property type="entry name" value="GLYCEROL UPTAKE OPERON ANTITERMINATOR REGULATORY PROTEIN"/>
    <property type="match status" value="1"/>
</dbReference>
<keyword evidence="1" id="KW-0804">Transcription</keyword>
<keyword evidence="1" id="KW-0805">Transcription regulation</keyword>
<gene>
    <name evidence="2" type="ORF">DFR56_110116</name>
</gene>